<dbReference type="PANTHER" id="PTHR47329">
    <property type="entry name" value="OS05G0129900 PROTEIN"/>
    <property type="match status" value="1"/>
</dbReference>
<dbReference type="InterPro" id="IPR019734">
    <property type="entry name" value="TPR_rpt"/>
</dbReference>
<protein>
    <submittedName>
        <fullName evidence="2">Uncharacterized protein</fullName>
    </submittedName>
</protein>
<dbReference type="Pfam" id="PF13181">
    <property type="entry name" value="TPR_8"/>
    <property type="match status" value="1"/>
</dbReference>
<dbReference type="PANTHER" id="PTHR47329:SF1">
    <property type="entry name" value="OS05G0129900 PROTEIN"/>
    <property type="match status" value="1"/>
</dbReference>
<reference evidence="2" key="2">
    <citation type="submission" date="2025-08" db="UniProtKB">
        <authorList>
            <consortium name="RefSeq"/>
        </authorList>
    </citation>
    <scope>IDENTIFICATION</scope>
    <source>
        <tissue evidence="2">Leaf</tissue>
    </source>
</reference>
<sequence length="82" mass="9392">MAYLKVGRYHEAEDDCTEALNLDGEYVKVYGRRAIARKELGNLEGSMQDIEVSLKLEPKNKEMKKQHDEIKSLLEKDSCMGT</sequence>
<dbReference type="RefSeq" id="XP_056682867.1">
    <property type="nucleotide sequence ID" value="XM_056826889.1"/>
</dbReference>
<dbReference type="Proteomes" id="UP000813463">
    <property type="component" value="Chromosome 4"/>
</dbReference>
<evidence type="ECO:0000313" key="1">
    <source>
        <dbReference type="Proteomes" id="UP000813463"/>
    </source>
</evidence>
<keyword evidence="1" id="KW-1185">Reference proteome</keyword>
<accession>A0ABM3QHM9</accession>
<dbReference type="SUPFAM" id="SSF48452">
    <property type="entry name" value="TPR-like"/>
    <property type="match status" value="1"/>
</dbReference>
<dbReference type="GeneID" id="130459493"/>
<organism evidence="1 2">
    <name type="scientific">Spinacia oleracea</name>
    <name type="common">Spinach</name>
    <dbReference type="NCBI Taxonomy" id="3562"/>
    <lineage>
        <taxon>Eukaryota</taxon>
        <taxon>Viridiplantae</taxon>
        <taxon>Streptophyta</taxon>
        <taxon>Embryophyta</taxon>
        <taxon>Tracheophyta</taxon>
        <taxon>Spermatophyta</taxon>
        <taxon>Magnoliopsida</taxon>
        <taxon>eudicotyledons</taxon>
        <taxon>Gunneridae</taxon>
        <taxon>Pentapetalae</taxon>
        <taxon>Caryophyllales</taxon>
        <taxon>Chenopodiaceae</taxon>
        <taxon>Chenopodioideae</taxon>
        <taxon>Anserineae</taxon>
        <taxon>Spinacia</taxon>
    </lineage>
</organism>
<reference evidence="1" key="1">
    <citation type="journal article" date="2021" name="Nat. Commun.">
        <title>Genomic analyses provide insights into spinach domestication and the genetic basis of agronomic traits.</title>
        <authorList>
            <person name="Cai X."/>
            <person name="Sun X."/>
            <person name="Xu C."/>
            <person name="Sun H."/>
            <person name="Wang X."/>
            <person name="Ge C."/>
            <person name="Zhang Z."/>
            <person name="Wang Q."/>
            <person name="Fei Z."/>
            <person name="Jiao C."/>
            <person name="Wang Q."/>
        </authorList>
    </citation>
    <scope>NUCLEOTIDE SEQUENCE [LARGE SCALE GENOMIC DNA]</scope>
    <source>
        <strain evidence="1">cv. Varoflay</strain>
    </source>
</reference>
<dbReference type="InterPro" id="IPR011990">
    <property type="entry name" value="TPR-like_helical_dom_sf"/>
</dbReference>
<proteinExistence type="predicted"/>
<gene>
    <name evidence="2" type="primary">LOC130459493</name>
</gene>
<evidence type="ECO:0000313" key="2">
    <source>
        <dbReference type="RefSeq" id="XP_056682867.1"/>
    </source>
</evidence>
<name>A0ABM3QHM9_SPIOL</name>
<dbReference type="Gene3D" id="1.25.40.10">
    <property type="entry name" value="Tetratricopeptide repeat domain"/>
    <property type="match status" value="1"/>
</dbReference>